<name>A0A401TUZ0_CHIPU</name>
<feature type="non-terminal residue" evidence="1">
    <location>
        <position position="30"/>
    </location>
</feature>
<sequence length="30" mass="3407">MQLRELESDALPLRHKFTQAMASKLCAFNG</sequence>
<protein>
    <submittedName>
        <fullName evidence="1">Uncharacterized protein</fullName>
    </submittedName>
</protein>
<accession>A0A401TUZ0</accession>
<comment type="caution">
    <text evidence="1">The sequence shown here is derived from an EMBL/GenBank/DDBJ whole genome shotgun (WGS) entry which is preliminary data.</text>
</comment>
<evidence type="ECO:0000313" key="1">
    <source>
        <dbReference type="EMBL" id="GCC46436.1"/>
    </source>
</evidence>
<evidence type="ECO:0000313" key="2">
    <source>
        <dbReference type="Proteomes" id="UP000287033"/>
    </source>
</evidence>
<reference evidence="1 2" key="1">
    <citation type="journal article" date="2018" name="Nat. Ecol. Evol.">
        <title>Shark genomes provide insights into elasmobranch evolution and the origin of vertebrates.</title>
        <authorList>
            <person name="Hara Y"/>
            <person name="Yamaguchi K"/>
            <person name="Onimaru K"/>
            <person name="Kadota M"/>
            <person name="Koyanagi M"/>
            <person name="Keeley SD"/>
            <person name="Tatsumi K"/>
            <person name="Tanaka K"/>
            <person name="Motone F"/>
            <person name="Kageyama Y"/>
            <person name="Nozu R"/>
            <person name="Adachi N"/>
            <person name="Nishimura O"/>
            <person name="Nakagawa R"/>
            <person name="Tanegashima C"/>
            <person name="Kiyatake I"/>
            <person name="Matsumoto R"/>
            <person name="Murakumo K"/>
            <person name="Nishida K"/>
            <person name="Terakita A"/>
            <person name="Kuratani S"/>
            <person name="Sato K"/>
            <person name="Hyodo S Kuraku.S."/>
        </authorList>
    </citation>
    <scope>NUCLEOTIDE SEQUENCE [LARGE SCALE GENOMIC DNA]</scope>
</reference>
<dbReference type="Proteomes" id="UP000287033">
    <property type="component" value="Unassembled WGS sequence"/>
</dbReference>
<proteinExistence type="predicted"/>
<organism evidence="1 2">
    <name type="scientific">Chiloscyllium punctatum</name>
    <name type="common">Brownbanded bambooshark</name>
    <name type="synonym">Hemiscyllium punctatum</name>
    <dbReference type="NCBI Taxonomy" id="137246"/>
    <lineage>
        <taxon>Eukaryota</taxon>
        <taxon>Metazoa</taxon>
        <taxon>Chordata</taxon>
        <taxon>Craniata</taxon>
        <taxon>Vertebrata</taxon>
        <taxon>Chondrichthyes</taxon>
        <taxon>Elasmobranchii</taxon>
        <taxon>Galeomorphii</taxon>
        <taxon>Galeoidea</taxon>
        <taxon>Orectolobiformes</taxon>
        <taxon>Hemiscylliidae</taxon>
        <taxon>Chiloscyllium</taxon>
    </lineage>
</organism>
<dbReference type="EMBL" id="BEZZ01185918">
    <property type="protein sequence ID" value="GCC46436.1"/>
    <property type="molecule type" value="Genomic_DNA"/>
</dbReference>
<gene>
    <name evidence="1" type="ORF">chiPu_0030528</name>
</gene>
<keyword evidence="2" id="KW-1185">Reference proteome</keyword>
<dbReference type="AlphaFoldDB" id="A0A401TUZ0"/>